<evidence type="ECO:0000256" key="2">
    <source>
        <dbReference type="ARBA" id="ARBA00022801"/>
    </source>
</evidence>
<dbReference type="RefSeq" id="WP_252083360.1">
    <property type="nucleotide sequence ID" value="NZ_CP092418.1"/>
</dbReference>
<keyword evidence="3 5" id="KW-0862">Zinc</keyword>
<dbReference type="Pfam" id="PF00962">
    <property type="entry name" value="A_deaminase"/>
    <property type="match status" value="1"/>
</dbReference>
<accession>A0ABY4VET9</accession>
<dbReference type="EC" id="3.5.4.2" evidence="5"/>
<dbReference type="Gene3D" id="3.20.20.140">
    <property type="entry name" value="Metal-dependent hydrolases"/>
    <property type="match status" value="1"/>
</dbReference>
<evidence type="ECO:0000256" key="5">
    <source>
        <dbReference type="HAMAP-Rule" id="MF_01962"/>
    </source>
</evidence>
<dbReference type="CDD" id="cd01320">
    <property type="entry name" value="ADA"/>
    <property type="match status" value="1"/>
</dbReference>
<sequence length="334" mass="37681">MSIADLDFIKTLPKAELHLHIEGSLEPELMFELSRRNKIEIPFSSVEEIKAAYKFHNLQSFLDIYYQGASVLIHEQDFYDLTMAYLLRCREDNVVHTEIFFDPQTHTERGIDIGVVIRGIHSALKDAESEWGISSHLILCFLRHLSEEEAITTLKAAKPYLEFIKGVGLDSSELGHPPSKFQQVFAMAKELGLERVAHAGEEGPAEYIKEALDLLDVSRIDHGVRCVEDEALIERLIDREIPLTVCPLSNTALCVYDDMSQHPILQLLERGLCVTVNADDPAYFGGYVNRNYQALSESLGMTKKQAKKLAINSFKASYISQAQQQKWAEVIAAI</sequence>
<feature type="binding site" evidence="5">
    <location>
        <position position="20"/>
    </location>
    <ligand>
        <name>Zn(2+)</name>
        <dbReference type="ChEBI" id="CHEBI:29105"/>
        <note>catalytic</note>
    </ligand>
</feature>
<evidence type="ECO:0000259" key="6">
    <source>
        <dbReference type="Pfam" id="PF00962"/>
    </source>
</evidence>
<dbReference type="SUPFAM" id="SSF51556">
    <property type="entry name" value="Metallo-dependent hydrolases"/>
    <property type="match status" value="1"/>
</dbReference>
<dbReference type="InterPro" id="IPR006330">
    <property type="entry name" value="Ado/ade_deaminase"/>
</dbReference>
<dbReference type="PANTHER" id="PTHR43114">
    <property type="entry name" value="ADENINE DEAMINASE"/>
    <property type="match status" value="1"/>
</dbReference>
<keyword evidence="8" id="KW-1185">Reference proteome</keyword>
<dbReference type="InterPro" id="IPR028892">
    <property type="entry name" value="ADE"/>
</dbReference>
<feature type="domain" description="Adenosine deaminase" evidence="6">
    <location>
        <begin position="13"/>
        <end position="332"/>
    </location>
</feature>
<name>A0ABY4VET9_9GAMM</name>
<keyword evidence="1 5" id="KW-0479">Metal-binding</keyword>
<feature type="active site" description="Proton donor" evidence="5">
    <location>
        <position position="201"/>
    </location>
</feature>
<comment type="cofactor">
    <cofactor evidence="5">
        <name>Zn(2+)</name>
        <dbReference type="ChEBI" id="CHEBI:29105"/>
    </cofactor>
    <text evidence="5">Binds 1 zinc ion per subunit.</text>
</comment>
<dbReference type="PANTHER" id="PTHR43114:SF6">
    <property type="entry name" value="ADENINE DEAMINASE"/>
    <property type="match status" value="1"/>
</dbReference>
<keyword evidence="2 5" id="KW-0378">Hydrolase</keyword>
<comment type="similarity">
    <text evidence="5">Belongs to the metallo-dependent hydrolases superfamily. Adenosine and AMP deaminases family. Adenine deaminase type 2 subfamily.</text>
</comment>
<feature type="binding site" evidence="5">
    <location>
        <position position="279"/>
    </location>
    <ligand>
        <name>Zn(2+)</name>
        <dbReference type="ChEBI" id="CHEBI:29105"/>
        <note>catalytic</note>
    </ligand>
</feature>
<keyword evidence="4 5" id="KW-0546">Nucleotide metabolism</keyword>
<evidence type="ECO:0000256" key="3">
    <source>
        <dbReference type="ARBA" id="ARBA00022833"/>
    </source>
</evidence>
<evidence type="ECO:0000256" key="1">
    <source>
        <dbReference type="ARBA" id="ARBA00022723"/>
    </source>
</evidence>
<dbReference type="InterPro" id="IPR032466">
    <property type="entry name" value="Metal_Hydrolase"/>
</dbReference>
<feature type="binding site" evidence="5">
    <location>
        <position position="198"/>
    </location>
    <ligand>
        <name>Zn(2+)</name>
        <dbReference type="ChEBI" id="CHEBI:29105"/>
        <note>catalytic</note>
    </ligand>
</feature>
<proteinExistence type="inferred from homology"/>
<protein>
    <recommendedName>
        <fullName evidence="5">Adenine deaminase</fullName>
        <shortName evidence="5">ADE</shortName>
        <ecNumber evidence="5">3.5.4.2</ecNumber>
    </recommendedName>
    <alternativeName>
        <fullName evidence="5">Adenine aminohydrolase</fullName>
        <shortName evidence="5">AAH</shortName>
    </alternativeName>
</protein>
<dbReference type="GO" id="GO:0016787">
    <property type="term" value="F:hydrolase activity"/>
    <property type="evidence" value="ECO:0007669"/>
    <property type="project" value="UniProtKB-KW"/>
</dbReference>
<organism evidence="7 8">
    <name type="scientific">Microbulbifer variabilis</name>
    <dbReference type="NCBI Taxonomy" id="266805"/>
    <lineage>
        <taxon>Bacteria</taxon>
        <taxon>Pseudomonadati</taxon>
        <taxon>Pseudomonadota</taxon>
        <taxon>Gammaproteobacteria</taxon>
        <taxon>Cellvibrionales</taxon>
        <taxon>Microbulbiferaceae</taxon>
        <taxon>Microbulbifer</taxon>
    </lineage>
</organism>
<dbReference type="HAMAP" id="MF_01962">
    <property type="entry name" value="Adenine_deaminase"/>
    <property type="match status" value="1"/>
</dbReference>
<comment type="catalytic activity">
    <reaction evidence="5">
        <text>adenine + H2O + H(+) = hypoxanthine + NH4(+)</text>
        <dbReference type="Rhea" id="RHEA:23688"/>
        <dbReference type="ChEBI" id="CHEBI:15377"/>
        <dbReference type="ChEBI" id="CHEBI:15378"/>
        <dbReference type="ChEBI" id="CHEBI:16708"/>
        <dbReference type="ChEBI" id="CHEBI:17368"/>
        <dbReference type="ChEBI" id="CHEBI:28938"/>
        <dbReference type="EC" id="3.5.4.2"/>
    </reaction>
</comment>
<feature type="binding site" evidence="5">
    <location>
        <position position="280"/>
    </location>
    <ligand>
        <name>substrate</name>
    </ligand>
</feature>
<feature type="binding site" evidence="5">
    <location>
        <position position="18"/>
    </location>
    <ligand>
        <name>Zn(2+)</name>
        <dbReference type="ChEBI" id="CHEBI:29105"/>
        <note>catalytic</note>
    </ligand>
</feature>
<gene>
    <name evidence="7" type="ORF">MJO52_18125</name>
</gene>
<comment type="function">
    <text evidence="5">Catalyzes the hydrolytic deamination of adenine to hypoxanthine. Plays an important role in the purine salvage pathway and in nitrogen catabolism.</text>
</comment>
<dbReference type="EMBL" id="CP092418">
    <property type="protein sequence ID" value="USD20957.1"/>
    <property type="molecule type" value="Genomic_DNA"/>
</dbReference>
<evidence type="ECO:0000256" key="4">
    <source>
        <dbReference type="ARBA" id="ARBA00023080"/>
    </source>
</evidence>
<dbReference type="NCBIfam" id="NF006850">
    <property type="entry name" value="PRK09358.1-6"/>
    <property type="match status" value="1"/>
</dbReference>
<evidence type="ECO:0000313" key="8">
    <source>
        <dbReference type="Proteomes" id="UP001055658"/>
    </source>
</evidence>
<feature type="site" description="Important for catalytic activity" evidence="5">
    <location>
        <position position="222"/>
    </location>
</feature>
<evidence type="ECO:0000313" key="7">
    <source>
        <dbReference type="EMBL" id="USD20957.1"/>
    </source>
</evidence>
<reference evidence="7" key="1">
    <citation type="submission" date="2022-02" db="EMBL/GenBank/DDBJ databases">
        <title>Coral-associated bacteria.</title>
        <authorList>
            <person name="Tang K."/>
            <person name="Wang X."/>
        </authorList>
    </citation>
    <scope>NUCLEOTIDE SEQUENCE</scope>
    <source>
        <strain evidence="7">SCSIO 43006</strain>
    </source>
</reference>
<dbReference type="InterPro" id="IPR001365">
    <property type="entry name" value="A_deaminase_dom"/>
</dbReference>
<dbReference type="Proteomes" id="UP001055658">
    <property type="component" value="Chromosome"/>
</dbReference>
<dbReference type="NCBIfam" id="TIGR01430">
    <property type="entry name" value="aden_deam"/>
    <property type="match status" value="1"/>
</dbReference>